<proteinExistence type="predicted"/>
<dbReference type="Proteomes" id="UP000008809">
    <property type="component" value="Chromosome"/>
</dbReference>
<reference evidence="2 3" key="1">
    <citation type="submission" date="2006-01" db="EMBL/GenBank/DDBJ databases">
        <title>Complete sequence of Rhodopseudomonas palustris HaA2.</title>
        <authorList>
            <consortium name="US DOE Joint Genome Institute"/>
            <person name="Copeland A."/>
            <person name="Lucas S."/>
            <person name="Lapidus A."/>
            <person name="Barry K."/>
            <person name="Detter J.C."/>
            <person name="Glavina T."/>
            <person name="Hammon N."/>
            <person name="Israni S."/>
            <person name="Pitluck S."/>
            <person name="Chain P."/>
            <person name="Malfatti S."/>
            <person name="Shin M."/>
            <person name="Vergez L."/>
            <person name="Schmutz J."/>
            <person name="Larimer F."/>
            <person name="Land M."/>
            <person name="Hauser L."/>
            <person name="Pelletier D.A."/>
            <person name="Kyrpides N."/>
            <person name="Anderson I."/>
            <person name="Oda Y."/>
            <person name="Harwood C.S."/>
            <person name="Richardson P."/>
        </authorList>
    </citation>
    <scope>NUCLEOTIDE SEQUENCE [LARGE SCALE GENOMIC DNA]</scope>
    <source>
        <strain evidence="2 3">HaA2</strain>
    </source>
</reference>
<evidence type="ECO:0000313" key="3">
    <source>
        <dbReference type="Proteomes" id="UP000008809"/>
    </source>
</evidence>
<protein>
    <submittedName>
        <fullName evidence="2">Uncharacterized protein</fullName>
    </submittedName>
</protein>
<dbReference type="KEGG" id="rpb:RPB_3070"/>
<evidence type="ECO:0000256" key="1">
    <source>
        <dbReference type="SAM" id="SignalP"/>
    </source>
</evidence>
<accession>Q2IVI9</accession>
<dbReference type="HOGENOM" id="CLU_1460218_0_0_5"/>
<sequence length="185" mass="19717">MARMIICCTSVLAIGILGGAVPAQAQDGGATIACPPTIELTYTAIKRLPFEGKEYDLNGMQPSFGPTIVRLIDPDVTPLADNKNEMMSGMADNGEEAKAGEPLVYTLWGEGQPAPESPSAITCRYEGGYALQKALPATTRACTLRYQRGKSPVTDTPRASSTPARCFRADEARVTGVELPRRAPK</sequence>
<keyword evidence="1" id="KW-0732">Signal</keyword>
<dbReference type="RefSeq" id="WP_011441955.1">
    <property type="nucleotide sequence ID" value="NC_007778.1"/>
</dbReference>
<dbReference type="AlphaFoldDB" id="Q2IVI9"/>
<feature type="chain" id="PRO_5004210577" evidence="1">
    <location>
        <begin position="26"/>
        <end position="185"/>
    </location>
</feature>
<evidence type="ECO:0000313" key="2">
    <source>
        <dbReference type="EMBL" id="ABD07771.1"/>
    </source>
</evidence>
<dbReference type="EMBL" id="CP000250">
    <property type="protein sequence ID" value="ABD07771.1"/>
    <property type="molecule type" value="Genomic_DNA"/>
</dbReference>
<name>Q2IVI9_RHOP2</name>
<dbReference type="OrthoDB" id="8449714at2"/>
<feature type="signal peptide" evidence="1">
    <location>
        <begin position="1"/>
        <end position="25"/>
    </location>
</feature>
<gene>
    <name evidence="2" type="ordered locus">RPB_3070</name>
</gene>
<organism evidence="2 3">
    <name type="scientific">Rhodopseudomonas palustris (strain HaA2)</name>
    <dbReference type="NCBI Taxonomy" id="316058"/>
    <lineage>
        <taxon>Bacteria</taxon>
        <taxon>Pseudomonadati</taxon>
        <taxon>Pseudomonadota</taxon>
        <taxon>Alphaproteobacteria</taxon>
        <taxon>Hyphomicrobiales</taxon>
        <taxon>Nitrobacteraceae</taxon>
        <taxon>Rhodopseudomonas</taxon>
    </lineage>
</organism>
<dbReference type="eggNOG" id="ENOG50344CY">
    <property type="taxonomic scope" value="Bacteria"/>
</dbReference>
<keyword evidence="3" id="KW-1185">Reference proteome</keyword>